<dbReference type="EMBL" id="VFML01000001">
    <property type="protein sequence ID" value="TQJ01724.1"/>
    <property type="molecule type" value="Genomic_DNA"/>
</dbReference>
<dbReference type="AlphaFoldDB" id="A0A542DF82"/>
<gene>
    <name evidence="2" type="ORF">FB471_1433</name>
</gene>
<comment type="caution">
    <text evidence="2">The sequence shown here is derived from an EMBL/GenBank/DDBJ whole genome shotgun (WGS) entry which is preliminary data.</text>
</comment>
<organism evidence="2 3">
    <name type="scientific">Amycolatopsis cihanbeyliensis</name>
    <dbReference type="NCBI Taxonomy" id="1128664"/>
    <lineage>
        <taxon>Bacteria</taxon>
        <taxon>Bacillati</taxon>
        <taxon>Actinomycetota</taxon>
        <taxon>Actinomycetes</taxon>
        <taxon>Pseudonocardiales</taxon>
        <taxon>Pseudonocardiaceae</taxon>
        <taxon>Amycolatopsis</taxon>
    </lineage>
</organism>
<accession>A0A542DF82</accession>
<evidence type="ECO:0000313" key="3">
    <source>
        <dbReference type="Proteomes" id="UP000320876"/>
    </source>
</evidence>
<name>A0A542DF82_AMYCI</name>
<keyword evidence="3" id="KW-1185">Reference proteome</keyword>
<reference evidence="2 3" key="1">
    <citation type="submission" date="2019-06" db="EMBL/GenBank/DDBJ databases">
        <title>Sequencing the genomes of 1000 actinobacteria strains.</title>
        <authorList>
            <person name="Klenk H.-P."/>
        </authorList>
    </citation>
    <scope>NUCLEOTIDE SEQUENCE [LARGE SCALE GENOMIC DNA]</scope>
    <source>
        <strain evidence="2 3">DSM 45679</strain>
    </source>
</reference>
<feature type="region of interest" description="Disordered" evidence="1">
    <location>
        <begin position="12"/>
        <end position="33"/>
    </location>
</feature>
<evidence type="ECO:0000256" key="1">
    <source>
        <dbReference type="SAM" id="MobiDB-lite"/>
    </source>
</evidence>
<sequence>MPFSAPIPREAAWKSAGGAGQIGASPRGVFSTNGEETMRRKGYWAAAALGVVAPLALAAPGSAMASPADTTAAHTGEHDIPIVSDLLGGLDLLGGSDHDDFDRDPADFDERDGDVSEFDEGYVTVYASDADRGGNVSFIVEGRDLPSLMEVTLSSAGLDAACVGGNSLDGQTVQADLSGDFNVGATGTTCIDGTYRADVTEQSTPYETFSADVTIES</sequence>
<protein>
    <submittedName>
        <fullName evidence="2">Uncharacterized protein</fullName>
    </submittedName>
</protein>
<dbReference type="Proteomes" id="UP000320876">
    <property type="component" value="Unassembled WGS sequence"/>
</dbReference>
<proteinExistence type="predicted"/>
<evidence type="ECO:0000313" key="2">
    <source>
        <dbReference type="EMBL" id="TQJ01724.1"/>
    </source>
</evidence>